<comment type="caution">
    <text evidence="1">The sequence shown here is derived from an EMBL/GenBank/DDBJ whole genome shotgun (WGS) entry which is preliminary data.</text>
</comment>
<protein>
    <recommendedName>
        <fullName evidence="2">DUF177 domain-containing protein</fullName>
    </recommendedName>
</protein>
<dbReference type="Pfam" id="PF02620">
    <property type="entry name" value="YceD"/>
    <property type="match status" value="1"/>
</dbReference>
<dbReference type="OrthoDB" id="5297600at2"/>
<dbReference type="EMBL" id="RIZI01000195">
    <property type="protein sequence ID" value="RNF57784.1"/>
    <property type="molecule type" value="Genomic_DNA"/>
</dbReference>
<dbReference type="InterPro" id="IPR003772">
    <property type="entry name" value="YceD"/>
</dbReference>
<proteinExistence type="predicted"/>
<name>A0A3M8QS26_9PROT</name>
<reference evidence="1" key="1">
    <citation type="submission" date="2018-10" db="EMBL/GenBank/DDBJ databases">
        <title>Acidithiobacillus sulfuriphilus sp. nov.: an extremely acidophilic sulfur-oxidizing chemolithotroph isolated from a neutral pH environment.</title>
        <authorList>
            <person name="Falagan C."/>
            <person name="Moya-Beltran A."/>
            <person name="Quatrini R."/>
            <person name="Johnson D.B."/>
        </authorList>
    </citation>
    <scope>NUCLEOTIDE SEQUENCE [LARGE SCALE GENOMIC DNA]</scope>
    <source>
        <strain evidence="1">CJ-2</strain>
    </source>
</reference>
<organism evidence="1">
    <name type="scientific">Acidithiobacillus sulfuriphilus</name>
    <dbReference type="NCBI Taxonomy" id="1867749"/>
    <lineage>
        <taxon>Bacteria</taxon>
        <taxon>Pseudomonadati</taxon>
        <taxon>Pseudomonadota</taxon>
        <taxon>Acidithiobacillia</taxon>
        <taxon>Acidithiobacillales</taxon>
        <taxon>Acidithiobacillaceae</taxon>
        <taxon>Acidithiobacillus</taxon>
    </lineage>
</organism>
<gene>
    <name evidence="1" type="ORF">EC580_14250</name>
</gene>
<accession>A0A3M8QS26</accession>
<dbReference type="AlphaFoldDB" id="A0A3M8QS26"/>
<sequence length="153" mass="16542">MFSAKSATLLISRVSLEGDAVVGEVDLRVWGRLRSALLELRDVKLRLTLSRRGQVVLAEGELQVLGSVLCERCLGAMPLSLRVPLRVGIGESEAAVEALDPELDAVVAANGILDLQTWLEDETLLALPMVPRCEIWVEGPCSVSNMVPPQVTN</sequence>
<evidence type="ECO:0008006" key="2">
    <source>
        <dbReference type="Google" id="ProtNLM"/>
    </source>
</evidence>
<evidence type="ECO:0000313" key="1">
    <source>
        <dbReference type="EMBL" id="RNF57784.1"/>
    </source>
</evidence>